<keyword evidence="2" id="KW-0805">Transcription regulation</keyword>
<keyword evidence="3" id="KW-0238">DNA-binding</keyword>
<dbReference type="AlphaFoldDB" id="E1Z2H0"/>
<dbReference type="PROSITE" id="PS50217">
    <property type="entry name" value="BZIP"/>
    <property type="match status" value="1"/>
</dbReference>
<feature type="compositionally biased region" description="Basic and acidic residues" evidence="6">
    <location>
        <begin position="49"/>
        <end position="60"/>
    </location>
</feature>
<name>E1Z2H0_CHLVA</name>
<reference evidence="8 9" key="1">
    <citation type="journal article" date="2010" name="Plant Cell">
        <title>The Chlorella variabilis NC64A genome reveals adaptation to photosymbiosis, coevolution with viruses, and cryptic sex.</title>
        <authorList>
            <person name="Blanc G."/>
            <person name="Duncan G."/>
            <person name="Agarkova I."/>
            <person name="Borodovsky M."/>
            <person name="Gurnon J."/>
            <person name="Kuo A."/>
            <person name="Lindquist E."/>
            <person name="Lucas S."/>
            <person name="Pangilinan J."/>
            <person name="Polle J."/>
            <person name="Salamov A."/>
            <person name="Terry A."/>
            <person name="Yamada T."/>
            <person name="Dunigan D.D."/>
            <person name="Grigoriev I.V."/>
            <person name="Claverie J.M."/>
            <person name="Van Etten J.L."/>
        </authorList>
    </citation>
    <scope>NUCLEOTIDE SEQUENCE [LARGE SCALE GENOMIC DNA]</scope>
    <source>
        <strain evidence="8 9">NC64A</strain>
    </source>
</reference>
<feature type="compositionally biased region" description="Gly residues" evidence="6">
    <location>
        <begin position="169"/>
        <end position="183"/>
    </location>
</feature>
<proteinExistence type="predicted"/>
<dbReference type="GO" id="GO:0045893">
    <property type="term" value="P:positive regulation of DNA-templated transcription"/>
    <property type="evidence" value="ECO:0007669"/>
    <property type="project" value="TreeGrafter"/>
</dbReference>
<dbReference type="InterPro" id="IPR045314">
    <property type="entry name" value="bZIP_plant_GBF1"/>
</dbReference>
<dbReference type="OrthoDB" id="10569247at2759"/>
<dbReference type="CDD" id="cd14702">
    <property type="entry name" value="bZIP_plant_GBF1"/>
    <property type="match status" value="1"/>
</dbReference>
<evidence type="ECO:0000259" key="7">
    <source>
        <dbReference type="PROSITE" id="PS50217"/>
    </source>
</evidence>
<organism evidence="9">
    <name type="scientific">Chlorella variabilis</name>
    <name type="common">Green alga</name>
    <dbReference type="NCBI Taxonomy" id="554065"/>
    <lineage>
        <taxon>Eukaryota</taxon>
        <taxon>Viridiplantae</taxon>
        <taxon>Chlorophyta</taxon>
        <taxon>core chlorophytes</taxon>
        <taxon>Trebouxiophyceae</taxon>
        <taxon>Chlorellales</taxon>
        <taxon>Chlorellaceae</taxon>
        <taxon>Chlorella clade</taxon>
        <taxon>Chlorella</taxon>
    </lineage>
</organism>
<protein>
    <recommendedName>
        <fullName evidence="7">BZIP domain-containing protein</fullName>
    </recommendedName>
</protein>
<dbReference type="SMART" id="SM00338">
    <property type="entry name" value="BRLZ"/>
    <property type="match status" value="1"/>
</dbReference>
<dbReference type="InterPro" id="IPR046347">
    <property type="entry name" value="bZIP_sf"/>
</dbReference>
<dbReference type="EMBL" id="GL433835">
    <property type="protein sequence ID" value="EFN59996.1"/>
    <property type="molecule type" value="Genomic_DNA"/>
</dbReference>
<dbReference type="KEGG" id="cvr:CHLNCDRAFT_133153"/>
<dbReference type="Gene3D" id="1.20.5.170">
    <property type="match status" value="1"/>
</dbReference>
<evidence type="ECO:0000256" key="4">
    <source>
        <dbReference type="ARBA" id="ARBA00023163"/>
    </source>
</evidence>
<dbReference type="PANTHER" id="PTHR45764:SF38">
    <property type="entry name" value="BZIP TRANSCRIPTION FACTOR 44"/>
    <property type="match status" value="1"/>
</dbReference>
<dbReference type="SUPFAM" id="SSF57959">
    <property type="entry name" value="Leucine zipper domain"/>
    <property type="match status" value="1"/>
</dbReference>
<dbReference type="PANTHER" id="PTHR45764">
    <property type="entry name" value="BZIP TRANSCRIPTION FACTOR 44"/>
    <property type="match status" value="1"/>
</dbReference>
<dbReference type="GO" id="GO:0000976">
    <property type="term" value="F:transcription cis-regulatory region binding"/>
    <property type="evidence" value="ECO:0007669"/>
    <property type="project" value="TreeGrafter"/>
</dbReference>
<keyword evidence="9" id="KW-1185">Reference proteome</keyword>
<dbReference type="InParanoid" id="E1Z2H0"/>
<dbReference type="Proteomes" id="UP000008141">
    <property type="component" value="Unassembled WGS sequence"/>
</dbReference>
<evidence type="ECO:0000256" key="5">
    <source>
        <dbReference type="ARBA" id="ARBA00023242"/>
    </source>
</evidence>
<dbReference type="InterPro" id="IPR004827">
    <property type="entry name" value="bZIP"/>
</dbReference>
<evidence type="ECO:0000313" key="9">
    <source>
        <dbReference type="Proteomes" id="UP000008141"/>
    </source>
</evidence>
<dbReference type="STRING" id="554065.E1Z2H0"/>
<feature type="compositionally biased region" description="Gly residues" evidence="6">
    <location>
        <begin position="66"/>
        <end position="75"/>
    </location>
</feature>
<feature type="compositionally biased region" description="Basic and acidic residues" evidence="6">
    <location>
        <begin position="1"/>
        <end position="10"/>
    </location>
</feature>
<feature type="region of interest" description="Disordered" evidence="6">
    <location>
        <begin position="167"/>
        <end position="187"/>
    </location>
</feature>
<dbReference type="GeneID" id="17359010"/>
<evidence type="ECO:0000313" key="8">
    <source>
        <dbReference type="EMBL" id="EFN59996.1"/>
    </source>
</evidence>
<comment type="subcellular location">
    <subcellularLocation>
        <location evidence="1">Nucleus</location>
    </subcellularLocation>
</comment>
<evidence type="ECO:0000256" key="1">
    <source>
        <dbReference type="ARBA" id="ARBA00004123"/>
    </source>
</evidence>
<dbReference type="RefSeq" id="XP_005852098.1">
    <property type="nucleotide sequence ID" value="XM_005852036.1"/>
</dbReference>
<evidence type="ECO:0000256" key="2">
    <source>
        <dbReference type="ARBA" id="ARBA00023015"/>
    </source>
</evidence>
<dbReference type="GO" id="GO:0046982">
    <property type="term" value="F:protein heterodimerization activity"/>
    <property type="evidence" value="ECO:0007669"/>
    <property type="project" value="UniProtKB-ARBA"/>
</dbReference>
<evidence type="ECO:0000256" key="6">
    <source>
        <dbReference type="SAM" id="MobiDB-lite"/>
    </source>
</evidence>
<accession>E1Z2H0</accession>
<keyword evidence="5" id="KW-0539">Nucleus</keyword>
<keyword evidence="4" id="KW-0804">Transcription</keyword>
<dbReference type="Pfam" id="PF00170">
    <property type="entry name" value="bZIP_1"/>
    <property type="match status" value="1"/>
</dbReference>
<sequence length="208" mass="22131">MRSSREKLVVREASSSAYEGSEGDSPEARLEPQGWGGASQTRGAWEHAWAADRRASRDSEPPAGGSCWGGSGGGSGALEEWEQEVELGMMSPESQKRERRRIANRDCARRIRQRKTALVAELTASVELLQADNSRLLGTLTEVTRCWRDTTIENCELRSQIALLQAGGSASGGSHSGGSGGSGSLLASPTGDLGRHLLSPGWPSPMVL</sequence>
<dbReference type="GO" id="GO:0003700">
    <property type="term" value="F:DNA-binding transcription factor activity"/>
    <property type="evidence" value="ECO:0007669"/>
    <property type="project" value="InterPro"/>
</dbReference>
<dbReference type="GO" id="GO:0005634">
    <property type="term" value="C:nucleus"/>
    <property type="evidence" value="ECO:0007669"/>
    <property type="project" value="UniProtKB-SubCell"/>
</dbReference>
<feature type="domain" description="BZIP" evidence="7">
    <location>
        <begin position="94"/>
        <end position="145"/>
    </location>
</feature>
<feature type="region of interest" description="Disordered" evidence="6">
    <location>
        <begin position="1"/>
        <end position="75"/>
    </location>
</feature>
<gene>
    <name evidence="8" type="ORF">CHLNCDRAFT_133153</name>
</gene>
<evidence type="ECO:0000256" key="3">
    <source>
        <dbReference type="ARBA" id="ARBA00023125"/>
    </source>
</evidence>